<evidence type="ECO:0000313" key="3">
    <source>
        <dbReference type="EMBL" id="CAH0729383.1"/>
    </source>
</evidence>
<keyword evidence="1" id="KW-0472">Membrane</keyword>
<dbReference type="Proteomes" id="UP000838878">
    <property type="component" value="Chromosome 8"/>
</dbReference>
<feature type="transmembrane region" description="Helical" evidence="1">
    <location>
        <begin position="111"/>
        <end position="134"/>
    </location>
</feature>
<dbReference type="AlphaFoldDB" id="A0A8J9VT63"/>
<evidence type="ECO:0000256" key="1">
    <source>
        <dbReference type="SAM" id="Phobius"/>
    </source>
</evidence>
<dbReference type="SUPFAM" id="SSF57184">
    <property type="entry name" value="Growth factor receptor domain"/>
    <property type="match status" value="1"/>
</dbReference>
<evidence type="ECO:0000256" key="2">
    <source>
        <dbReference type="SAM" id="SignalP"/>
    </source>
</evidence>
<dbReference type="InterPro" id="IPR009030">
    <property type="entry name" value="Growth_fac_rcpt_cys_sf"/>
</dbReference>
<keyword evidence="1" id="KW-0812">Transmembrane</keyword>
<feature type="signal peptide" evidence="2">
    <location>
        <begin position="1"/>
        <end position="19"/>
    </location>
</feature>
<keyword evidence="4" id="KW-1185">Reference proteome</keyword>
<feature type="chain" id="PRO_5035429529" evidence="2">
    <location>
        <begin position="20"/>
        <end position="217"/>
    </location>
</feature>
<keyword evidence="1" id="KW-1133">Transmembrane helix</keyword>
<accession>A0A8J9VT63</accession>
<name>A0A8J9VT63_9NEOP</name>
<reference evidence="3" key="1">
    <citation type="submission" date="2021-12" db="EMBL/GenBank/DDBJ databases">
        <authorList>
            <person name="Martin H S."/>
        </authorList>
    </citation>
    <scope>NUCLEOTIDE SEQUENCE</scope>
</reference>
<sequence length="217" mass="23960">MAFWTILFGLLTLQSVVSTNEDTCAFCFGEGYQCINGICYCAAGYIPDYLHSSCMKCPGVGELCYGKCCSPNVNETLQCWRGVCRNCYEPLGNWVCREPMEEIILVTGSQIVMAATLILGVIATLILVYLFCAVSSISPFEARLDESRLSVGSLEIYVRERLKDVPPKYSRTAPAGSAIYPTDKLLNNGFVHDNSLPPPLYTSESKHSVEENITIHI</sequence>
<keyword evidence="2" id="KW-0732">Signal</keyword>
<evidence type="ECO:0000313" key="4">
    <source>
        <dbReference type="Proteomes" id="UP000838878"/>
    </source>
</evidence>
<feature type="non-terminal residue" evidence="3">
    <location>
        <position position="217"/>
    </location>
</feature>
<protein>
    <submittedName>
        <fullName evidence="3">Uncharacterized protein</fullName>
    </submittedName>
</protein>
<gene>
    <name evidence="3" type="ORF">BINO364_LOCUS14473</name>
</gene>
<dbReference type="OrthoDB" id="7428788at2759"/>
<dbReference type="EMBL" id="OV170228">
    <property type="protein sequence ID" value="CAH0729383.1"/>
    <property type="molecule type" value="Genomic_DNA"/>
</dbReference>
<proteinExistence type="predicted"/>
<organism evidence="3 4">
    <name type="scientific">Brenthis ino</name>
    <name type="common">lesser marbled fritillary</name>
    <dbReference type="NCBI Taxonomy" id="405034"/>
    <lineage>
        <taxon>Eukaryota</taxon>
        <taxon>Metazoa</taxon>
        <taxon>Ecdysozoa</taxon>
        <taxon>Arthropoda</taxon>
        <taxon>Hexapoda</taxon>
        <taxon>Insecta</taxon>
        <taxon>Pterygota</taxon>
        <taxon>Neoptera</taxon>
        <taxon>Endopterygota</taxon>
        <taxon>Lepidoptera</taxon>
        <taxon>Glossata</taxon>
        <taxon>Ditrysia</taxon>
        <taxon>Papilionoidea</taxon>
        <taxon>Nymphalidae</taxon>
        <taxon>Heliconiinae</taxon>
        <taxon>Argynnini</taxon>
        <taxon>Brenthis</taxon>
    </lineage>
</organism>